<dbReference type="RefSeq" id="WP_281837941.1">
    <property type="nucleotide sequence ID" value="NZ_BSDY01000041.1"/>
</dbReference>
<keyword evidence="3" id="KW-0238">DNA-binding</keyword>
<proteinExistence type="predicted"/>
<evidence type="ECO:0000256" key="2">
    <source>
        <dbReference type="ARBA" id="ARBA00023015"/>
    </source>
</evidence>
<dbReference type="Pfam" id="PF00376">
    <property type="entry name" value="MerR"/>
    <property type="match status" value="1"/>
</dbReference>
<dbReference type="GO" id="GO:0003700">
    <property type="term" value="F:DNA-binding transcription factor activity"/>
    <property type="evidence" value="ECO:0007669"/>
    <property type="project" value="InterPro"/>
</dbReference>
<name>A0A9W6GPD9_9FUSO</name>
<keyword evidence="1" id="KW-0678">Repressor</keyword>
<dbReference type="EMBL" id="BSDY01000041">
    <property type="protein sequence ID" value="GLI58237.1"/>
    <property type="molecule type" value="Genomic_DNA"/>
</dbReference>
<evidence type="ECO:0000256" key="3">
    <source>
        <dbReference type="ARBA" id="ARBA00023125"/>
    </source>
</evidence>
<keyword evidence="4" id="KW-0804">Transcription</keyword>
<dbReference type="PANTHER" id="PTHR30204">
    <property type="entry name" value="REDOX-CYCLING DRUG-SENSING TRANSCRIPTIONAL ACTIVATOR SOXR"/>
    <property type="match status" value="1"/>
</dbReference>
<dbReference type="Gene3D" id="1.10.1660.10">
    <property type="match status" value="1"/>
</dbReference>
<dbReference type="SUPFAM" id="SSF46955">
    <property type="entry name" value="Putative DNA-binding domain"/>
    <property type="match status" value="1"/>
</dbReference>
<dbReference type="InterPro" id="IPR009061">
    <property type="entry name" value="DNA-bd_dom_put_sf"/>
</dbReference>
<evidence type="ECO:0000256" key="1">
    <source>
        <dbReference type="ARBA" id="ARBA00022491"/>
    </source>
</evidence>
<sequence length="271" mass="31119">MKDFMKIGEFAKILNTSTKTLRHYESLGIFKPAYKDPLTGYRYYNRSQLKEGYALLSLKSSGIPLKEMSKALSREKLIKLFSEASMKLEDEIVRLNKLKESVDSRLNSLREVSPEKEEMIIEIKELPERSYLVLEFPPITEIGSPKLYEKALELDKIIYYHKLPFIFKGALLSLQALREDSYSCHALIYQVKKTKGISSNPIYISEPGRYLCLKYAGDTKLKNEAAMQALNNYIIEKSLVPTGEVIGFSHLGAHTSSYEDEYYSEIQVKIK</sequence>
<dbReference type="AlphaFoldDB" id="A0A9W6GPD9"/>
<dbReference type="InterPro" id="IPR011256">
    <property type="entry name" value="Reg_factor_effector_dom_sf"/>
</dbReference>
<dbReference type="Gene3D" id="3.20.80.10">
    <property type="entry name" value="Regulatory factor, effector binding domain"/>
    <property type="match status" value="1"/>
</dbReference>
<evidence type="ECO:0000259" key="5">
    <source>
        <dbReference type="PROSITE" id="PS50937"/>
    </source>
</evidence>
<gene>
    <name evidence="6" type="ORF">PM10SUCC1_37510</name>
</gene>
<reference evidence="6" key="1">
    <citation type="submission" date="2022-12" db="EMBL/GenBank/DDBJ databases">
        <title>Reference genome sequencing for broad-spectrum identification of bacterial and archaeal isolates by mass spectrometry.</title>
        <authorList>
            <person name="Sekiguchi Y."/>
            <person name="Tourlousse D.M."/>
        </authorList>
    </citation>
    <scope>NUCLEOTIDE SEQUENCE</scope>
    <source>
        <strain evidence="6">10succ1</strain>
    </source>
</reference>
<protein>
    <submittedName>
        <fullName evidence="6">GntR family transcriptional regulator</fullName>
    </submittedName>
</protein>
<organism evidence="6 7">
    <name type="scientific">Propionigenium maris DSM 9537</name>
    <dbReference type="NCBI Taxonomy" id="1123000"/>
    <lineage>
        <taxon>Bacteria</taxon>
        <taxon>Fusobacteriati</taxon>
        <taxon>Fusobacteriota</taxon>
        <taxon>Fusobacteriia</taxon>
        <taxon>Fusobacteriales</taxon>
        <taxon>Fusobacteriaceae</taxon>
        <taxon>Propionigenium</taxon>
    </lineage>
</organism>
<evidence type="ECO:0000313" key="6">
    <source>
        <dbReference type="EMBL" id="GLI58237.1"/>
    </source>
</evidence>
<dbReference type="SMART" id="SM00422">
    <property type="entry name" value="HTH_MERR"/>
    <property type="match status" value="1"/>
</dbReference>
<accession>A0A9W6GPD9</accession>
<evidence type="ECO:0000313" key="7">
    <source>
        <dbReference type="Proteomes" id="UP001144471"/>
    </source>
</evidence>
<dbReference type="InterPro" id="IPR047057">
    <property type="entry name" value="MerR_fam"/>
</dbReference>
<keyword evidence="7" id="KW-1185">Reference proteome</keyword>
<dbReference type="PROSITE" id="PS50937">
    <property type="entry name" value="HTH_MERR_2"/>
    <property type="match status" value="1"/>
</dbReference>
<feature type="domain" description="HTH merR-type" evidence="5">
    <location>
        <begin position="1"/>
        <end position="74"/>
    </location>
</feature>
<dbReference type="PANTHER" id="PTHR30204:SF69">
    <property type="entry name" value="MERR-FAMILY TRANSCRIPTIONAL REGULATOR"/>
    <property type="match status" value="1"/>
</dbReference>
<dbReference type="InterPro" id="IPR000551">
    <property type="entry name" value="MerR-type_HTH_dom"/>
</dbReference>
<keyword evidence="2" id="KW-0805">Transcription regulation</keyword>
<dbReference type="Proteomes" id="UP001144471">
    <property type="component" value="Unassembled WGS sequence"/>
</dbReference>
<evidence type="ECO:0000256" key="4">
    <source>
        <dbReference type="ARBA" id="ARBA00023163"/>
    </source>
</evidence>
<comment type="caution">
    <text evidence="6">The sequence shown here is derived from an EMBL/GenBank/DDBJ whole genome shotgun (WGS) entry which is preliminary data.</text>
</comment>
<dbReference type="GO" id="GO:0003677">
    <property type="term" value="F:DNA binding"/>
    <property type="evidence" value="ECO:0007669"/>
    <property type="project" value="UniProtKB-KW"/>
</dbReference>